<keyword evidence="5" id="KW-0964">Secreted</keyword>
<comment type="subcellular location">
    <subcellularLocation>
        <location evidence="5">Secreted</location>
    </subcellularLocation>
    <subcellularLocation>
        <location evidence="5">Bacterial flagellum</location>
    </subcellularLocation>
</comment>
<dbReference type="Pfam" id="PF07195">
    <property type="entry name" value="FliD_C"/>
    <property type="match status" value="1"/>
</dbReference>
<accession>A0A1W1UP38</accession>
<evidence type="ECO:0000256" key="3">
    <source>
        <dbReference type="ARBA" id="ARBA00023054"/>
    </source>
</evidence>
<evidence type="ECO:0000313" key="8">
    <source>
        <dbReference type="EMBL" id="SMB82769.1"/>
    </source>
</evidence>
<organism evidence="8 9">
    <name type="scientific">Desulfonispora thiosulfatigenes DSM 11270</name>
    <dbReference type="NCBI Taxonomy" id="656914"/>
    <lineage>
        <taxon>Bacteria</taxon>
        <taxon>Bacillati</taxon>
        <taxon>Bacillota</taxon>
        <taxon>Clostridia</taxon>
        <taxon>Eubacteriales</taxon>
        <taxon>Peptococcaceae</taxon>
        <taxon>Desulfonispora</taxon>
    </lineage>
</organism>
<dbReference type="InterPro" id="IPR040026">
    <property type="entry name" value="FliD"/>
</dbReference>
<comment type="subunit">
    <text evidence="2 5">Homopentamer.</text>
</comment>
<evidence type="ECO:0000256" key="5">
    <source>
        <dbReference type="RuleBase" id="RU362066"/>
    </source>
</evidence>
<protein>
    <recommendedName>
        <fullName evidence="5">Flagellar hook-associated protein 2</fullName>
        <shortName evidence="5">HAP2</shortName>
    </recommendedName>
    <alternativeName>
        <fullName evidence="5">Flagellar cap protein</fullName>
    </alternativeName>
</protein>
<dbReference type="RefSeq" id="WP_084052212.1">
    <property type="nucleotide sequence ID" value="NZ_FWWT01000008.1"/>
</dbReference>
<keyword evidence="8" id="KW-0969">Cilium</keyword>
<evidence type="ECO:0000256" key="4">
    <source>
        <dbReference type="ARBA" id="ARBA00023143"/>
    </source>
</evidence>
<dbReference type="GO" id="GO:0009421">
    <property type="term" value="C:bacterial-type flagellum filament cap"/>
    <property type="evidence" value="ECO:0007669"/>
    <property type="project" value="InterPro"/>
</dbReference>
<keyword evidence="3" id="KW-0175">Coiled coil</keyword>
<proteinExistence type="inferred from homology"/>
<dbReference type="InterPro" id="IPR010810">
    <property type="entry name" value="Flagellin_hook_IN_motif"/>
</dbReference>
<dbReference type="Pfam" id="PF02465">
    <property type="entry name" value="FliD_N"/>
    <property type="match status" value="1"/>
</dbReference>
<feature type="domain" description="Flagellar hook-associated protein 2 C-terminal" evidence="7">
    <location>
        <begin position="331"/>
        <end position="591"/>
    </location>
</feature>
<feature type="domain" description="Flagellar hook-associated protein 2 N-terminal" evidence="6">
    <location>
        <begin position="8"/>
        <end position="103"/>
    </location>
</feature>
<gene>
    <name evidence="8" type="ORF">SAMN00017405_0966</name>
</gene>
<dbReference type="PANTHER" id="PTHR30288:SF0">
    <property type="entry name" value="FLAGELLAR HOOK-ASSOCIATED PROTEIN 2"/>
    <property type="match status" value="1"/>
</dbReference>
<dbReference type="Gene3D" id="3.30.70.2120">
    <property type="match status" value="2"/>
</dbReference>
<keyword evidence="8" id="KW-0966">Cell projection</keyword>
<keyword evidence="9" id="KW-1185">Reference proteome</keyword>
<evidence type="ECO:0000259" key="6">
    <source>
        <dbReference type="Pfam" id="PF02465"/>
    </source>
</evidence>
<dbReference type="GO" id="GO:0071973">
    <property type="term" value="P:bacterial-type flagellum-dependent cell motility"/>
    <property type="evidence" value="ECO:0007669"/>
    <property type="project" value="TreeGrafter"/>
</dbReference>
<dbReference type="Pfam" id="PF07196">
    <property type="entry name" value="Flagellin_IN"/>
    <property type="match status" value="2"/>
</dbReference>
<dbReference type="GO" id="GO:0005576">
    <property type="term" value="C:extracellular region"/>
    <property type="evidence" value="ECO:0007669"/>
    <property type="project" value="UniProtKB-SubCell"/>
</dbReference>
<evidence type="ECO:0000256" key="2">
    <source>
        <dbReference type="ARBA" id="ARBA00011255"/>
    </source>
</evidence>
<comment type="similarity">
    <text evidence="1 5">Belongs to the FliD family.</text>
</comment>
<sequence>MKIGGLASGMDTDSIVKDMMKVAKMPLDKLNQEKQWLEWQQEDYREINKSLFSFRDKLFDLKLQGTFQAKSASTSQDKVATVTAGNSATPGNYELQVNELAKGAFRTSTGKIDTGYIEGQTLAEQYSGAGWTKTTEEGKEVIKGQIRINDKVTIEFDAETDSIKDIAAKINEKMETTGVTAVFNADTNKFFLANVDSSFGKEIKVEGIDLEGTNNGAKLLTSLDAQMSTIKGLADFETKLKINGTEITFNRATDSFEQIAKKINEHEKDTGVRASYDKGTERFFFSTSTTGADAKIDFSGTTDKGLEFLDTIKIGATMESGTDKGKVAGLNAKVTLNGTDFEMAENKFTINGLTYELKGVNTTENPTTSIVITNDTGAVFDKIKEFVEDYNKLLEQVNGKMDEKKYRSFHALSKEEKEAMTDKEVELWEEKAKSGTLRNDSTLRDLLGKMRMATSSYLKDIDSEYNSLKSIGIATQNYYEGGKLHLDEDKLKKALNEDPDAVQKIFTLKGEDDKSLGIGDSLYDIVNNGTKAVVEKAGRVSIKGVDDSFLGKRLKNMQKSIASWEDRLVRIEDRYWSQFTAMEKALSQMNSQSSWLAQQFSQG</sequence>
<evidence type="ECO:0000256" key="1">
    <source>
        <dbReference type="ARBA" id="ARBA00009764"/>
    </source>
</evidence>
<dbReference type="InterPro" id="IPR003481">
    <property type="entry name" value="FliD_N"/>
</dbReference>
<dbReference type="EMBL" id="FWWT01000008">
    <property type="protein sequence ID" value="SMB82769.1"/>
    <property type="molecule type" value="Genomic_DNA"/>
</dbReference>
<evidence type="ECO:0000259" key="7">
    <source>
        <dbReference type="Pfam" id="PF07195"/>
    </source>
</evidence>
<dbReference type="Proteomes" id="UP000192731">
    <property type="component" value="Unassembled WGS sequence"/>
</dbReference>
<dbReference type="AlphaFoldDB" id="A0A1W1UP38"/>
<dbReference type="GO" id="GO:0009424">
    <property type="term" value="C:bacterial-type flagellum hook"/>
    <property type="evidence" value="ECO:0007669"/>
    <property type="project" value="UniProtKB-UniRule"/>
</dbReference>
<reference evidence="8 9" key="1">
    <citation type="submission" date="2017-04" db="EMBL/GenBank/DDBJ databases">
        <authorList>
            <person name="Afonso C.L."/>
            <person name="Miller P.J."/>
            <person name="Scott M.A."/>
            <person name="Spackman E."/>
            <person name="Goraichik I."/>
            <person name="Dimitrov K.M."/>
            <person name="Suarez D.L."/>
            <person name="Swayne D.E."/>
        </authorList>
    </citation>
    <scope>NUCLEOTIDE SEQUENCE [LARGE SCALE GENOMIC DNA]</scope>
    <source>
        <strain evidence="8 9">DSM 11270</strain>
    </source>
</reference>
<keyword evidence="8" id="KW-0282">Flagellum</keyword>
<dbReference type="InterPro" id="IPR010809">
    <property type="entry name" value="FliD_C"/>
</dbReference>
<comment type="function">
    <text evidence="5">Required for morphogenesis and for the elongation of the flagellar filament by facilitating polymerization of the flagellin monomers at the tip of growing filament. Forms a capping structure, which prevents flagellin subunits (transported through the central channel of the flagellum) from leaking out without polymerization at the distal end.</text>
</comment>
<name>A0A1W1UP38_DESTI</name>
<keyword evidence="4 5" id="KW-0975">Bacterial flagellum</keyword>
<dbReference type="OrthoDB" id="9776025at2"/>
<dbReference type="GO" id="GO:0007155">
    <property type="term" value="P:cell adhesion"/>
    <property type="evidence" value="ECO:0007669"/>
    <property type="project" value="InterPro"/>
</dbReference>
<evidence type="ECO:0000313" key="9">
    <source>
        <dbReference type="Proteomes" id="UP000192731"/>
    </source>
</evidence>
<dbReference type="STRING" id="656914.SAMN00017405_0966"/>
<dbReference type="PANTHER" id="PTHR30288">
    <property type="entry name" value="FLAGELLAR CAP/ASSEMBLY PROTEIN FLID"/>
    <property type="match status" value="1"/>
</dbReference>